<organism evidence="3 4">
    <name type="scientific">Naganishia liquefaciens</name>
    <dbReference type="NCBI Taxonomy" id="104408"/>
    <lineage>
        <taxon>Eukaryota</taxon>
        <taxon>Fungi</taxon>
        <taxon>Dikarya</taxon>
        <taxon>Basidiomycota</taxon>
        <taxon>Agaricomycotina</taxon>
        <taxon>Tremellomycetes</taxon>
        <taxon>Filobasidiales</taxon>
        <taxon>Filobasidiaceae</taxon>
        <taxon>Naganishia</taxon>
    </lineage>
</organism>
<keyword evidence="2" id="KW-0472">Membrane</keyword>
<feature type="compositionally biased region" description="Low complexity" evidence="1">
    <location>
        <begin position="1"/>
        <end position="21"/>
    </location>
</feature>
<protein>
    <submittedName>
        <fullName evidence="3">Uncharacterized protein</fullName>
    </submittedName>
</protein>
<dbReference type="OrthoDB" id="2590989at2759"/>
<feature type="compositionally biased region" description="Basic and acidic residues" evidence="1">
    <location>
        <begin position="217"/>
        <end position="247"/>
    </location>
</feature>
<evidence type="ECO:0000313" key="3">
    <source>
        <dbReference type="EMBL" id="GHJ85422.1"/>
    </source>
</evidence>
<name>A0A8H3YEN4_9TREE</name>
<feature type="region of interest" description="Disordered" evidence="1">
    <location>
        <begin position="1"/>
        <end position="26"/>
    </location>
</feature>
<keyword evidence="2" id="KW-1133">Transmembrane helix</keyword>
<accession>A0A8H3YEN4</accession>
<gene>
    <name evidence="3" type="ORF">NliqN6_1824</name>
</gene>
<feature type="region of interest" description="Disordered" evidence="1">
    <location>
        <begin position="214"/>
        <end position="247"/>
    </location>
</feature>
<evidence type="ECO:0000313" key="4">
    <source>
        <dbReference type="Proteomes" id="UP000620104"/>
    </source>
</evidence>
<keyword evidence="4" id="KW-1185">Reference proteome</keyword>
<proteinExistence type="predicted"/>
<feature type="transmembrane region" description="Helical" evidence="2">
    <location>
        <begin position="35"/>
        <end position="56"/>
    </location>
</feature>
<dbReference type="Proteomes" id="UP000620104">
    <property type="component" value="Unassembled WGS sequence"/>
</dbReference>
<evidence type="ECO:0000256" key="1">
    <source>
        <dbReference type="SAM" id="MobiDB-lite"/>
    </source>
</evidence>
<reference evidence="3" key="1">
    <citation type="submission" date="2020-07" db="EMBL/GenBank/DDBJ databases">
        <title>Draft Genome Sequence of a Deep-Sea Yeast, Naganishia (Cryptococcus) liquefaciens strain N6.</title>
        <authorList>
            <person name="Han Y.W."/>
            <person name="Kajitani R."/>
            <person name="Morimoto H."/>
            <person name="Parhat M."/>
            <person name="Tsubouchi H."/>
            <person name="Bakenova O."/>
            <person name="Ogata M."/>
            <person name="Argunhan B."/>
            <person name="Aoki R."/>
            <person name="Kajiwara S."/>
            <person name="Itoh T."/>
            <person name="Iwasaki H."/>
        </authorList>
    </citation>
    <scope>NUCLEOTIDE SEQUENCE</scope>
    <source>
        <strain evidence="3">N6</strain>
    </source>
</reference>
<comment type="caution">
    <text evidence="3">The sequence shown here is derived from an EMBL/GenBank/DDBJ whole genome shotgun (WGS) entry which is preliminary data.</text>
</comment>
<sequence>MSSIATSPTATTSSTSITGSSNGNGGGGINVPPQVVSIGLGFIAAAFCTVVFGFALRMYLVRRRARSQGNPSPPWLDVFFSIVESRNTQGGRGASAGFLYFEPGFGMARVWGRDKNTFADMPIPTLYDCDIEYGPDKTEAETRNHYQLSSSEFQPMTVYDKFGNRTDPHSILPGIQLGVSLLIRMPNQPQPPASYADDEPPLPDLSIGVLDLVIPNETDRGPDEKWGSQDEKGFRKESREVQHLEYR</sequence>
<keyword evidence="2" id="KW-0812">Transmembrane</keyword>
<dbReference type="EMBL" id="BLZA01000011">
    <property type="protein sequence ID" value="GHJ85422.1"/>
    <property type="molecule type" value="Genomic_DNA"/>
</dbReference>
<evidence type="ECO:0000256" key="2">
    <source>
        <dbReference type="SAM" id="Phobius"/>
    </source>
</evidence>
<dbReference type="AlphaFoldDB" id="A0A8H3YEN4"/>